<name>A0A2P2Q0G9_RHIMU</name>
<reference evidence="1" key="1">
    <citation type="submission" date="2018-02" db="EMBL/GenBank/DDBJ databases">
        <title>Rhizophora mucronata_Transcriptome.</title>
        <authorList>
            <person name="Meera S.P."/>
            <person name="Sreeshan A."/>
            <person name="Augustine A."/>
        </authorList>
    </citation>
    <scope>NUCLEOTIDE SEQUENCE</scope>
    <source>
        <tissue evidence="1">Leaf</tissue>
    </source>
</reference>
<evidence type="ECO:0000313" key="1">
    <source>
        <dbReference type="EMBL" id="MBX60467.1"/>
    </source>
</evidence>
<dbReference type="EMBL" id="GGEC01079983">
    <property type="protein sequence ID" value="MBX60467.1"/>
    <property type="molecule type" value="Transcribed_RNA"/>
</dbReference>
<sequence>MVASSIPTKEERLISCPSQIMKMGIDFSKQQRNEDKKNLATIFKVLGSNLRKGVGGLWGWSELYLLYNL</sequence>
<dbReference type="AlphaFoldDB" id="A0A2P2Q0G9"/>
<organism evidence="1">
    <name type="scientific">Rhizophora mucronata</name>
    <name type="common">Asiatic mangrove</name>
    <dbReference type="NCBI Taxonomy" id="61149"/>
    <lineage>
        <taxon>Eukaryota</taxon>
        <taxon>Viridiplantae</taxon>
        <taxon>Streptophyta</taxon>
        <taxon>Embryophyta</taxon>
        <taxon>Tracheophyta</taxon>
        <taxon>Spermatophyta</taxon>
        <taxon>Magnoliopsida</taxon>
        <taxon>eudicotyledons</taxon>
        <taxon>Gunneridae</taxon>
        <taxon>Pentapetalae</taxon>
        <taxon>rosids</taxon>
        <taxon>fabids</taxon>
        <taxon>Malpighiales</taxon>
        <taxon>Rhizophoraceae</taxon>
        <taxon>Rhizophora</taxon>
    </lineage>
</organism>
<accession>A0A2P2Q0G9</accession>
<proteinExistence type="predicted"/>
<protein>
    <submittedName>
        <fullName evidence="1">Uncharacterized protein</fullName>
    </submittedName>
</protein>